<protein>
    <submittedName>
        <fullName evidence="4">Uncharacterized protein</fullName>
    </submittedName>
</protein>
<feature type="non-terminal residue" evidence="4">
    <location>
        <position position="1"/>
    </location>
</feature>
<name>A0A2M8L423_9BACT</name>
<dbReference type="Proteomes" id="UP000231474">
    <property type="component" value="Unassembled WGS sequence"/>
</dbReference>
<dbReference type="PANTHER" id="PTHR12558">
    <property type="entry name" value="CELL DIVISION CYCLE 16,23,27"/>
    <property type="match status" value="1"/>
</dbReference>
<organism evidence="4 5">
    <name type="scientific">Candidatus Shapirobacteria bacterium CG10_big_fil_rev_8_21_14_0_10_40_9</name>
    <dbReference type="NCBI Taxonomy" id="1974888"/>
    <lineage>
        <taxon>Bacteria</taxon>
        <taxon>Candidatus Shapironibacteriota</taxon>
    </lineage>
</organism>
<dbReference type="Pfam" id="PF07719">
    <property type="entry name" value="TPR_2"/>
    <property type="match status" value="1"/>
</dbReference>
<gene>
    <name evidence="4" type="ORF">COU95_01230</name>
</gene>
<dbReference type="SUPFAM" id="SSF48452">
    <property type="entry name" value="TPR-like"/>
    <property type="match status" value="1"/>
</dbReference>
<dbReference type="Pfam" id="PF13181">
    <property type="entry name" value="TPR_8"/>
    <property type="match status" value="1"/>
</dbReference>
<evidence type="ECO:0000256" key="1">
    <source>
        <dbReference type="ARBA" id="ARBA00022737"/>
    </source>
</evidence>
<dbReference type="InterPro" id="IPR013105">
    <property type="entry name" value="TPR_2"/>
</dbReference>
<dbReference type="EMBL" id="PFEK01000023">
    <property type="protein sequence ID" value="PJE67652.1"/>
    <property type="molecule type" value="Genomic_DNA"/>
</dbReference>
<keyword evidence="1" id="KW-0677">Repeat</keyword>
<dbReference type="PROSITE" id="PS50005">
    <property type="entry name" value="TPR"/>
    <property type="match status" value="1"/>
</dbReference>
<dbReference type="PANTHER" id="PTHR12558:SF13">
    <property type="entry name" value="CELL DIVISION CYCLE PROTEIN 27 HOMOLOG"/>
    <property type="match status" value="1"/>
</dbReference>
<dbReference type="InterPro" id="IPR019734">
    <property type="entry name" value="TPR_rpt"/>
</dbReference>
<dbReference type="SMART" id="SM00028">
    <property type="entry name" value="TPR"/>
    <property type="match status" value="3"/>
</dbReference>
<feature type="repeat" description="TPR" evidence="3">
    <location>
        <begin position="62"/>
        <end position="95"/>
    </location>
</feature>
<dbReference type="Gene3D" id="1.25.40.10">
    <property type="entry name" value="Tetratricopeptide repeat domain"/>
    <property type="match status" value="2"/>
</dbReference>
<evidence type="ECO:0000313" key="5">
    <source>
        <dbReference type="Proteomes" id="UP000231474"/>
    </source>
</evidence>
<evidence type="ECO:0000256" key="3">
    <source>
        <dbReference type="PROSITE-ProRule" id="PRU00339"/>
    </source>
</evidence>
<proteinExistence type="predicted"/>
<keyword evidence="2 3" id="KW-0802">TPR repeat</keyword>
<reference evidence="5" key="1">
    <citation type="submission" date="2017-09" db="EMBL/GenBank/DDBJ databases">
        <title>Depth-based differentiation of microbial function through sediment-hosted aquifers and enrichment of novel symbionts in the deep terrestrial subsurface.</title>
        <authorList>
            <person name="Probst A.J."/>
            <person name="Ladd B."/>
            <person name="Jarett J.K."/>
            <person name="Geller-Mcgrath D.E."/>
            <person name="Sieber C.M.K."/>
            <person name="Emerson J.B."/>
            <person name="Anantharaman K."/>
            <person name="Thomas B.C."/>
            <person name="Malmstrom R."/>
            <person name="Stieglmeier M."/>
            <person name="Klingl A."/>
            <person name="Woyke T."/>
            <person name="Ryan C.M."/>
            <person name="Banfield J.F."/>
        </authorList>
    </citation>
    <scope>NUCLEOTIDE SEQUENCE [LARGE SCALE GENOMIC DNA]</scope>
</reference>
<sequence length="239" mass="28605">VFGWSQVIGEYFYQKGDYQKTLFISPWPAVRVHQIGDKIFEKDFAQGEKIGQRILSLSQEDPSMHYWLAEKYYYRGNLGQAAEYYQKAIEYNPLGNYHLYQKLGKIYIKIGQKEKKEELYQFFAQNLEKVKVEKEDKSLAKTLYQIGQDYLKEGKEEEALFWWEKAPAWAPWWSYFYIEVANLYIELGDLHKAEDVLNNCLNFYYPRKHCQEYLEKLSKGMDFEPPGYWRSKILAIPEK</sequence>
<dbReference type="InterPro" id="IPR011990">
    <property type="entry name" value="TPR-like_helical_dom_sf"/>
</dbReference>
<comment type="caution">
    <text evidence="4">The sequence shown here is derived from an EMBL/GenBank/DDBJ whole genome shotgun (WGS) entry which is preliminary data.</text>
</comment>
<evidence type="ECO:0000256" key="2">
    <source>
        <dbReference type="ARBA" id="ARBA00022803"/>
    </source>
</evidence>
<accession>A0A2M8L423</accession>
<evidence type="ECO:0000313" key="4">
    <source>
        <dbReference type="EMBL" id="PJE67652.1"/>
    </source>
</evidence>
<dbReference type="AlphaFoldDB" id="A0A2M8L423"/>